<dbReference type="InterPro" id="IPR047117">
    <property type="entry name" value="PERK1-13-like"/>
</dbReference>
<evidence type="ECO:0000256" key="10">
    <source>
        <dbReference type="ARBA" id="ARBA00047899"/>
    </source>
</evidence>
<dbReference type="InterPro" id="IPR000719">
    <property type="entry name" value="Prot_kinase_dom"/>
</dbReference>
<dbReference type="InterPro" id="IPR001245">
    <property type="entry name" value="Ser-Thr/Tyr_kinase_cat_dom"/>
</dbReference>
<dbReference type="Proteomes" id="UP000826656">
    <property type="component" value="Unassembled WGS sequence"/>
</dbReference>
<dbReference type="InterPro" id="IPR011009">
    <property type="entry name" value="Kinase-like_dom_sf"/>
</dbReference>
<dbReference type="Pfam" id="PF07714">
    <property type="entry name" value="PK_Tyr_Ser-Thr"/>
    <property type="match status" value="1"/>
</dbReference>
<evidence type="ECO:0000256" key="12">
    <source>
        <dbReference type="SAM" id="Phobius"/>
    </source>
</evidence>
<evidence type="ECO:0000256" key="5">
    <source>
        <dbReference type="ARBA" id="ARBA00022692"/>
    </source>
</evidence>
<keyword evidence="5 12" id="KW-0812">Transmembrane</keyword>
<evidence type="ECO:0000256" key="8">
    <source>
        <dbReference type="ARBA" id="ARBA00022989"/>
    </source>
</evidence>
<keyword evidence="8 12" id="KW-1133">Transmembrane helix</keyword>
<keyword evidence="7" id="KW-0067">ATP-binding</keyword>
<gene>
    <name evidence="14" type="ORF">KY290_023416</name>
</gene>
<comment type="catalytic activity">
    <reaction evidence="10">
        <text>L-threonyl-[protein] + ATP = O-phospho-L-threonyl-[protein] + ADP + H(+)</text>
        <dbReference type="Rhea" id="RHEA:46608"/>
        <dbReference type="Rhea" id="RHEA-COMP:11060"/>
        <dbReference type="Rhea" id="RHEA-COMP:11605"/>
        <dbReference type="ChEBI" id="CHEBI:15378"/>
        <dbReference type="ChEBI" id="CHEBI:30013"/>
        <dbReference type="ChEBI" id="CHEBI:30616"/>
        <dbReference type="ChEBI" id="CHEBI:61977"/>
        <dbReference type="ChEBI" id="CHEBI:456216"/>
        <dbReference type="EC" id="2.7.11.1"/>
    </reaction>
</comment>
<evidence type="ECO:0000256" key="11">
    <source>
        <dbReference type="ARBA" id="ARBA00048679"/>
    </source>
</evidence>
<comment type="caution">
    <text evidence="14">The sequence shown here is derived from an EMBL/GenBank/DDBJ whole genome shotgun (WGS) entry which is preliminary data.</text>
</comment>
<evidence type="ECO:0000256" key="3">
    <source>
        <dbReference type="ARBA" id="ARBA00022527"/>
    </source>
</evidence>
<dbReference type="PANTHER" id="PTHR47982:SF57">
    <property type="entry name" value="PROTEIN KINASE DOMAIN-CONTAINING PROTEIN"/>
    <property type="match status" value="1"/>
</dbReference>
<evidence type="ECO:0000256" key="2">
    <source>
        <dbReference type="ARBA" id="ARBA00012513"/>
    </source>
</evidence>
<feature type="domain" description="Protein kinase" evidence="13">
    <location>
        <begin position="64"/>
        <end position="338"/>
    </location>
</feature>
<evidence type="ECO:0000256" key="6">
    <source>
        <dbReference type="ARBA" id="ARBA00022741"/>
    </source>
</evidence>
<feature type="transmembrane region" description="Helical" evidence="12">
    <location>
        <begin position="6"/>
        <end position="26"/>
    </location>
</feature>
<evidence type="ECO:0000256" key="7">
    <source>
        <dbReference type="ARBA" id="ARBA00022840"/>
    </source>
</evidence>
<keyword evidence="4" id="KW-0808">Transferase</keyword>
<evidence type="ECO:0000313" key="15">
    <source>
        <dbReference type="Proteomes" id="UP000826656"/>
    </source>
</evidence>
<dbReference type="Gene3D" id="3.30.200.20">
    <property type="entry name" value="Phosphorylase Kinase, domain 1"/>
    <property type="match status" value="1"/>
</dbReference>
<dbReference type="PROSITE" id="PS50011">
    <property type="entry name" value="PROTEIN_KINASE_DOM"/>
    <property type="match status" value="1"/>
</dbReference>
<keyword evidence="6" id="KW-0547">Nucleotide-binding</keyword>
<dbReference type="Gene3D" id="1.10.510.10">
    <property type="entry name" value="Transferase(Phosphotransferase) domain 1"/>
    <property type="match status" value="1"/>
</dbReference>
<dbReference type="EMBL" id="JAIVGD010000015">
    <property type="protein sequence ID" value="KAH0759923.1"/>
    <property type="molecule type" value="Genomic_DNA"/>
</dbReference>
<evidence type="ECO:0000313" key="14">
    <source>
        <dbReference type="EMBL" id="KAH0759923.1"/>
    </source>
</evidence>
<evidence type="ECO:0000256" key="9">
    <source>
        <dbReference type="ARBA" id="ARBA00023136"/>
    </source>
</evidence>
<keyword evidence="9 12" id="KW-0472">Membrane</keyword>
<dbReference type="PANTHER" id="PTHR47982">
    <property type="entry name" value="PROLINE-RICH RECEPTOR-LIKE PROTEIN KINASE PERK4"/>
    <property type="match status" value="1"/>
</dbReference>
<organism evidence="14 15">
    <name type="scientific">Solanum tuberosum</name>
    <name type="common">Potato</name>
    <dbReference type="NCBI Taxonomy" id="4113"/>
    <lineage>
        <taxon>Eukaryota</taxon>
        <taxon>Viridiplantae</taxon>
        <taxon>Streptophyta</taxon>
        <taxon>Embryophyta</taxon>
        <taxon>Tracheophyta</taxon>
        <taxon>Spermatophyta</taxon>
        <taxon>Magnoliopsida</taxon>
        <taxon>eudicotyledons</taxon>
        <taxon>Gunneridae</taxon>
        <taxon>Pentapetalae</taxon>
        <taxon>asterids</taxon>
        <taxon>lamiids</taxon>
        <taxon>Solanales</taxon>
        <taxon>Solanaceae</taxon>
        <taxon>Solanoideae</taxon>
        <taxon>Solaneae</taxon>
        <taxon>Solanum</taxon>
    </lineage>
</organism>
<evidence type="ECO:0000256" key="4">
    <source>
        <dbReference type="ARBA" id="ARBA00022679"/>
    </source>
</evidence>
<proteinExistence type="predicted"/>
<comment type="catalytic activity">
    <reaction evidence="11">
        <text>L-seryl-[protein] + ATP = O-phospho-L-seryl-[protein] + ADP + H(+)</text>
        <dbReference type="Rhea" id="RHEA:17989"/>
        <dbReference type="Rhea" id="RHEA-COMP:9863"/>
        <dbReference type="Rhea" id="RHEA-COMP:11604"/>
        <dbReference type="ChEBI" id="CHEBI:15378"/>
        <dbReference type="ChEBI" id="CHEBI:29999"/>
        <dbReference type="ChEBI" id="CHEBI:30616"/>
        <dbReference type="ChEBI" id="CHEBI:83421"/>
        <dbReference type="ChEBI" id="CHEBI:456216"/>
        <dbReference type="EC" id="2.7.11.1"/>
    </reaction>
</comment>
<evidence type="ECO:0000259" key="13">
    <source>
        <dbReference type="PROSITE" id="PS50011"/>
    </source>
</evidence>
<keyword evidence="3" id="KW-0723">Serine/threonine-protein kinase</keyword>
<keyword evidence="15" id="KW-1185">Reference proteome</keyword>
<evidence type="ECO:0000256" key="1">
    <source>
        <dbReference type="ARBA" id="ARBA00004162"/>
    </source>
</evidence>
<reference evidence="14 15" key="1">
    <citation type="journal article" date="2021" name="bioRxiv">
        <title>Chromosome-scale and haplotype-resolved genome assembly of a tetraploid potato cultivar.</title>
        <authorList>
            <person name="Sun H."/>
            <person name="Jiao W.-B."/>
            <person name="Krause K."/>
            <person name="Campoy J.A."/>
            <person name="Goel M."/>
            <person name="Folz-Donahue K."/>
            <person name="Kukat C."/>
            <person name="Huettel B."/>
            <person name="Schneeberger K."/>
        </authorList>
    </citation>
    <scope>NUCLEOTIDE SEQUENCE [LARGE SCALE GENOMIC DNA]</scope>
    <source>
        <strain evidence="14">SolTubOtavaFocal</strain>
        <tissue evidence="14">Leaves</tissue>
    </source>
</reference>
<keyword evidence="3" id="KW-0418">Kinase</keyword>
<protein>
    <recommendedName>
        <fullName evidence="2">non-specific serine/threonine protein kinase</fullName>
        <ecNumber evidence="2">2.7.11.1</ecNumber>
    </recommendedName>
</protein>
<name>A0ABQ7V980_SOLTU</name>
<accession>A0ABQ7V980</accession>
<sequence>MGEEFHAMVVTIVIITILFMVLKCILKRISKKVVVTQNVESPTTNGLYKFTNVEIENALNIGNMRRRKWIAHGRRGEFYQGILPSGQNVAIKEMHKTKDAMDSFIREVECLSRARHPIIVCLLGFCNEDGNHFLVYEHSSGGNLGQYLIREDTVLTWDARVKILRDCASAITYLHNYIDGSIIHRHIKLSSILLSETFEPKLCGFGQSKMLGMEESKVFGDVSENGIYTDPEYKKCGLLTCAETDIYSFGVIMLQVLSGTKIPHFDQDARHTLLTKAKDVSTGKLPISEFEDPRLKGKLINHEALKSILHIAVICVSETRIQRPTINLVYEELNNIWMLMSNIVWPINIPPHV</sequence>
<comment type="subcellular location">
    <subcellularLocation>
        <location evidence="1">Cell membrane</location>
        <topology evidence="1">Single-pass membrane protein</topology>
    </subcellularLocation>
</comment>
<dbReference type="SUPFAM" id="SSF56112">
    <property type="entry name" value="Protein kinase-like (PK-like)"/>
    <property type="match status" value="1"/>
</dbReference>
<dbReference type="EC" id="2.7.11.1" evidence="2"/>